<feature type="non-terminal residue" evidence="2">
    <location>
        <position position="1"/>
    </location>
</feature>
<organism evidence="2 3">
    <name type="scientific">Kushneria aurantia</name>
    <dbReference type="NCBI Taxonomy" id="504092"/>
    <lineage>
        <taxon>Bacteria</taxon>
        <taxon>Pseudomonadati</taxon>
        <taxon>Pseudomonadota</taxon>
        <taxon>Gammaproteobacteria</taxon>
        <taxon>Oceanospirillales</taxon>
        <taxon>Halomonadaceae</taxon>
        <taxon>Kushneria</taxon>
    </lineage>
</organism>
<proteinExistence type="predicted"/>
<reference evidence="2 3" key="1">
    <citation type="submission" date="2024-09" db="EMBL/GenBank/DDBJ databases">
        <authorList>
            <person name="Sun Q."/>
            <person name="Mori K."/>
        </authorList>
    </citation>
    <scope>NUCLEOTIDE SEQUENCE [LARGE SCALE GENOMIC DNA]</scope>
    <source>
        <strain evidence="2 3">CCM 7415</strain>
    </source>
</reference>
<evidence type="ECO:0000313" key="2">
    <source>
        <dbReference type="EMBL" id="MFC0267914.1"/>
    </source>
</evidence>
<name>A0ABV6G2W0_9GAMM</name>
<comment type="caution">
    <text evidence="2">The sequence shown here is derived from an EMBL/GenBank/DDBJ whole genome shotgun (WGS) entry which is preliminary data.</text>
</comment>
<feature type="region of interest" description="Disordered" evidence="1">
    <location>
        <begin position="518"/>
        <end position="542"/>
    </location>
</feature>
<evidence type="ECO:0000313" key="3">
    <source>
        <dbReference type="Proteomes" id="UP001589814"/>
    </source>
</evidence>
<gene>
    <name evidence="2" type="ORF">ACFFHW_07925</name>
</gene>
<accession>A0ABV6G2W0</accession>
<feature type="compositionally biased region" description="Basic and acidic residues" evidence="1">
    <location>
        <begin position="530"/>
        <end position="542"/>
    </location>
</feature>
<dbReference type="Proteomes" id="UP001589814">
    <property type="component" value="Unassembled WGS sequence"/>
</dbReference>
<dbReference type="EMBL" id="JBHLVX010000029">
    <property type="protein sequence ID" value="MFC0267914.1"/>
    <property type="molecule type" value="Genomic_DNA"/>
</dbReference>
<evidence type="ECO:0008006" key="4">
    <source>
        <dbReference type="Google" id="ProtNLM"/>
    </source>
</evidence>
<keyword evidence="3" id="KW-1185">Reference proteome</keyword>
<sequence>GSIIQAHNHDFTVIFGFSGPTKDVVDFRSISNAFHPQVIAQCSFVGNENNPVPALKDAEGKWELRGHPLRAIRVTEEELSLFAKLLDEEGTPAAQARLPQVHSHPVLKVLEKFAKAPMRLGNFKGKYFPSEMFHEANAQRDGIITRQQEPSFQPSCADEWVISGPHFYVGNPLSKTARTLCKEKSDYEVIDLESIPSDYLPRAVYRPGDENGDLTAFYDAIPEWPKPQKPIRTDSGWQPGFWLVADDEVAAYEALLGEPLKRYGIETSRPGARTARQFGFFSRWEGDVEGAVRWLKHNGLERNAQAFTRSFSDVRLEQAAPSDEQQKYLPKPLTAYSRFMVRDMCQPSNERTLMGALMPVGATAINTARVLTMLDKHALIAFSGFCTSVVADFYIKLKGRGHIHNSDLASLIMPVKPEICDALVARTLALQCLSKQFDDFYEGIELTSSRSHMLHSVFDGTNFTIELRPRLRNDMQRRLAQIEIDVLCALELDLTEEELIQIYSVQFPVMKAYEEADEYDSRGQRLPNTSRKDAGGKGLRDARANHDGISPLTVSWEIDNGNQTVTRTFYPPFRHVDRIEDYRTAYRVFAERLGIEINEEEVA</sequence>
<evidence type="ECO:0000256" key="1">
    <source>
        <dbReference type="SAM" id="MobiDB-lite"/>
    </source>
</evidence>
<protein>
    <recommendedName>
        <fullName evidence="4">Restriction endonuclease</fullName>
    </recommendedName>
</protein>